<name>A0A1F7IF51_9BACT</name>
<accession>A0A1F7IF51</accession>
<dbReference type="AlphaFoldDB" id="A0A1F7IF51"/>
<evidence type="ECO:0000256" key="1">
    <source>
        <dbReference type="SAM" id="Phobius"/>
    </source>
</evidence>
<keyword evidence="1" id="KW-0472">Membrane</keyword>
<evidence type="ECO:0000313" key="2">
    <source>
        <dbReference type="EMBL" id="OGK41989.1"/>
    </source>
</evidence>
<feature type="transmembrane region" description="Helical" evidence="1">
    <location>
        <begin position="12"/>
        <end position="39"/>
    </location>
</feature>
<proteinExistence type="predicted"/>
<sequence length="166" mass="18181">MIKKVSSFRKGYTLVELLIFMAMLSILLVIFTQIFSLIVDARLESESTSIVAQDGNYLLNRLMYDVARTNTINLPNAVGATDTTLDITIDGVNYVYALNGTNLQLTVNSSVYQLNSIGTTISDLTFKRIGNDDGKDTVQLGFTVTSKILEAGGSEFKSYQTTAGLR</sequence>
<dbReference type="EMBL" id="MGAG01000007">
    <property type="protein sequence ID" value="OGK41989.1"/>
    <property type="molecule type" value="Genomic_DNA"/>
</dbReference>
<protein>
    <recommendedName>
        <fullName evidence="4">Prepilin-type N-terminal cleavage/methylation domain-containing protein</fullName>
    </recommendedName>
</protein>
<dbReference type="PROSITE" id="PS00409">
    <property type="entry name" value="PROKAR_NTER_METHYL"/>
    <property type="match status" value="1"/>
</dbReference>
<reference evidence="2 3" key="1">
    <citation type="journal article" date="2016" name="Nat. Commun.">
        <title>Thousands of microbial genomes shed light on interconnected biogeochemical processes in an aquifer system.</title>
        <authorList>
            <person name="Anantharaman K."/>
            <person name="Brown C.T."/>
            <person name="Hug L.A."/>
            <person name="Sharon I."/>
            <person name="Castelle C.J."/>
            <person name="Probst A.J."/>
            <person name="Thomas B.C."/>
            <person name="Singh A."/>
            <person name="Wilkins M.J."/>
            <person name="Karaoz U."/>
            <person name="Brodie E.L."/>
            <person name="Williams K.H."/>
            <person name="Hubbard S.S."/>
            <person name="Banfield J.F."/>
        </authorList>
    </citation>
    <scope>NUCLEOTIDE SEQUENCE [LARGE SCALE GENOMIC DNA]</scope>
</reference>
<keyword evidence="1" id="KW-0812">Transmembrane</keyword>
<keyword evidence="1" id="KW-1133">Transmembrane helix</keyword>
<dbReference type="Proteomes" id="UP000177698">
    <property type="component" value="Unassembled WGS sequence"/>
</dbReference>
<comment type="caution">
    <text evidence="2">The sequence shown here is derived from an EMBL/GenBank/DDBJ whole genome shotgun (WGS) entry which is preliminary data.</text>
</comment>
<dbReference type="Pfam" id="PF07963">
    <property type="entry name" value="N_methyl"/>
    <property type="match status" value="1"/>
</dbReference>
<organism evidence="2 3">
    <name type="scientific">Candidatus Roizmanbacteria bacterium RIFCSPLOWO2_01_FULL_37_12</name>
    <dbReference type="NCBI Taxonomy" id="1802056"/>
    <lineage>
        <taxon>Bacteria</taxon>
        <taxon>Candidatus Roizmaniibacteriota</taxon>
    </lineage>
</organism>
<dbReference type="InterPro" id="IPR012902">
    <property type="entry name" value="N_methyl_site"/>
</dbReference>
<gene>
    <name evidence="2" type="ORF">A2954_05250</name>
</gene>
<dbReference type="NCBIfam" id="TIGR02532">
    <property type="entry name" value="IV_pilin_GFxxxE"/>
    <property type="match status" value="1"/>
</dbReference>
<evidence type="ECO:0000313" key="3">
    <source>
        <dbReference type="Proteomes" id="UP000177698"/>
    </source>
</evidence>
<evidence type="ECO:0008006" key="4">
    <source>
        <dbReference type="Google" id="ProtNLM"/>
    </source>
</evidence>